<dbReference type="PANTHER" id="PTHR47331">
    <property type="entry name" value="PHD-TYPE DOMAIN-CONTAINING PROTEIN"/>
    <property type="match status" value="1"/>
</dbReference>
<accession>A0A1X7VE69</accession>
<sequence length="111" mass="13005">MPSYEIVLRMTAQTEFTVYHIMLSLGEIKALPSLNDCLHIGPSLHRKILDKLIRFWLFPIAIVADIENAFPMIRIVESDEDSLRFLWFKDVWADLPEIQVFKFTSYFCGHT</sequence>
<reference evidence="1" key="1">
    <citation type="submission" date="2017-05" db="UniProtKB">
        <authorList>
            <consortium name="EnsemblMetazoa"/>
        </authorList>
    </citation>
    <scope>IDENTIFICATION</scope>
</reference>
<evidence type="ECO:0000313" key="1">
    <source>
        <dbReference type="EnsemblMetazoa" id="Aqu2.1.38283_001"/>
    </source>
</evidence>
<dbReference type="InParanoid" id="A0A1X7VE69"/>
<organism evidence="1">
    <name type="scientific">Amphimedon queenslandica</name>
    <name type="common">Sponge</name>
    <dbReference type="NCBI Taxonomy" id="400682"/>
    <lineage>
        <taxon>Eukaryota</taxon>
        <taxon>Metazoa</taxon>
        <taxon>Porifera</taxon>
        <taxon>Demospongiae</taxon>
        <taxon>Heteroscleromorpha</taxon>
        <taxon>Haplosclerida</taxon>
        <taxon>Niphatidae</taxon>
        <taxon>Amphimedon</taxon>
    </lineage>
</organism>
<dbReference type="EnsemblMetazoa" id="Aqu2.1.38283_001">
    <property type="protein sequence ID" value="Aqu2.1.38283_001"/>
    <property type="gene ID" value="Aqu2.1.38283"/>
</dbReference>
<dbReference type="AlphaFoldDB" id="A0A1X7VE69"/>
<protein>
    <submittedName>
        <fullName evidence="1">Uncharacterized protein</fullName>
    </submittedName>
</protein>
<proteinExistence type="predicted"/>
<name>A0A1X7VE69_AMPQE</name>